<evidence type="ECO:0000313" key="12">
    <source>
        <dbReference type="EMBL" id="KPJ22998.1"/>
    </source>
</evidence>
<feature type="domain" description="C5a peptidase/Subtilisin-like protease SBT2-like Fn3-like" evidence="11">
    <location>
        <begin position="641"/>
        <end position="751"/>
    </location>
</feature>
<evidence type="ECO:0000256" key="3">
    <source>
        <dbReference type="ARBA" id="ARBA00022729"/>
    </source>
</evidence>
<evidence type="ECO:0000256" key="1">
    <source>
        <dbReference type="ARBA" id="ARBA00011073"/>
    </source>
</evidence>
<dbReference type="InterPro" id="IPR023827">
    <property type="entry name" value="Peptidase_S8_Asp-AS"/>
</dbReference>
<keyword evidence="4 7" id="KW-0378">Hydrolase</keyword>
<feature type="compositionally biased region" description="Basic and acidic residues" evidence="8">
    <location>
        <begin position="1112"/>
        <end position="1131"/>
    </location>
</feature>
<feature type="active site" description="Charge relay system" evidence="6 7">
    <location>
        <position position="153"/>
    </location>
</feature>
<dbReference type="InterPro" id="IPR022398">
    <property type="entry name" value="Peptidase_S8_His-AS"/>
</dbReference>
<dbReference type="Gene3D" id="2.60.40.4070">
    <property type="match status" value="1"/>
</dbReference>
<reference evidence="12 13" key="1">
    <citation type="submission" date="2015-08" db="EMBL/GenBank/DDBJ databases">
        <title>Genome sequence of Streptococcus phocae subsp. phocae ATCC 51973T isolated from liver specimen obtained from seal.</title>
        <authorList>
            <person name="Avendano-Herrera R."/>
        </authorList>
    </citation>
    <scope>NUCLEOTIDE SEQUENCE [LARGE SCALE GENOMIC DNA]</scope>
    <source>
        <strain evidence="12 13">ATCC 51973</strain>
    </source>
</reference>
<dbReference type="GO" id="GO:0006508">
    <property type="term" value="P:proteolysis"/>
    <property type="evidence" value="ECO:0007669"/>
    <property type="project" value="UniProtKB-KW"/>
</dbReference>
<evidence type="ECO:0000313" key="13">
    <source>
        <dbReference type="Proteomes" id="UP000049578"/>
    </source>
</evidence>
<evidence type="ECO:0008006" key="14">
    <source>
        <dbReference type="Google" id="ProtNLM"/>
    </source>
</evidence>
<dbReference type="EMBL" id="LHQM01000006">
    <property type="protein sequence ID" value="KPJ22998.1"/>
    <property type="molecule type" value="Genomic_DNA"/>
</dbReference>
<dbReference type="InterPro" id="IPR051048">
    <property type="entry name" value="Peptidase_S8/S53_subtilisin"/>
</dbReference>
<feature type="active site" description="Charge relay system" evidence="6 7">
    <location>
        <position position="230"/>
    </location>
</feature>
<feature type="active site" description="Charge relay system" evidence="6 7">
    <location>
        <position position="555"/>
    </location>
</feature>
<feature type="region of interest" description="Disordered" evidence="8">
    <location>
        <begin position="1112"/>
        <end position="1148"/>
    </location>
</feature>
<proteinExistence type="inferred from homology"/>
<keyword evidence="2 7" id="KW-0645">Protease</keyword>
<dbReference type="PANTHER" id="PTHR43399">
    <property type="entry name" value="SUBTILISIN-RELATED"/>
    <property type="match status" value="1"/>
</dbReference>
<gene>
    <name evidence="12" type="ORF">AKK44_01745</name>
</gene>
<dbReference type="Gene3D" id="2.60.40.10">
    <property type="entry name" value="Immunoglobulins"/>
    <property type="match status" value="1"/>
</dbReference>
<keyword evidence="3 9" id="KW-0732">Signal</keyword>
<dbReference type="InterPro" id="IPR036852">
    <property type="entry name" value="Peptidase_S8/S53_dom_sf"/>
</dbReference>
<evidence type="ECO:0000259" key="10">
    <source>
        <dbReference type="Pfam" id="PF00082"/>
    </source>
</evidence>
<accession>A0A0P6S328</accession>
<dbReference type="SUPFAM" id="SSF52743">
    <property type="entry name" value="Subtilisin-like"/>
    <property type="match status" value="1"/>
</dbReference>
<dbReference type="InterPro" id="IPR034216">
    <property type="entry name" value="C5a_Peptidase"/>
</dbReference>
<dbReference type="InterPro" id="IPR010435">
    <property type="entry name" value="C5a/SBT2-like_Fn3"/>
</dbReference>
<dbReference type="PATRIC" id="fig|119224.3.peg.1522"/>
<dbReference type="PANTHER" id="PTHR43399:SF4">
    <property type="entry name" value="CELL WALL-ASSOCIATED PROTEASE"/>
    <property type="match status" value="1"/>
</dbReference>
<keyword evidence="13" id="KW-1185">Reference proteome</keyword>
<feature type="chain" id="PRO_5006130121" description="C5a peptidase" evidence="9">
    <location>
        <begin position="39"/>
        <end position="1219"/>
    </location>
</feature>
<evidence type="ECO:0000256" key="4">
    <source>
        <dbReference type="ARBA" id="ARBA00022801"/>
    </source>
</evidence>
<feature type="domain" description="Peptidase S8/S53" evidence="10">
    <location>
        <begin position="146"/>
        <end position="616"/>
    </location>
</feature>
<dbReference type="Pfam" id="PF00082">
    <property type="entry name" value="Peptidase_S8"/>
    <property type="match status" value="1"/>
</dbReference>
<dbReference type="AlphaFoldDB" id="A0A0P6S328"/>
<comment type="similarity">
    <text evidence="1 7">Belongs to the peptidase S8 family.</text>
</comment>
<dbReference type="Pfam" id="PF06280">
    <property type="entry name" value="fn3_5"/>
    <property type="match status" value="1"/>
</dbReference>
<organism evidence="12 13">
    <name type="scientific">Streptococcus phocae</name>
    <dbReference type="NCBI Taxonomy" id="119224"/>
    <lineage>
        <taxon>Bacteria</taxon>
        <taxon>Bacillati</taxon>
        <taxon>Bacillota</taxon>
        <taxon>Bacilli</taxon>
        <taxon>Lactobacillales</taxon>
        <taxon>Streptococcaceae</taxon>
        <taxon>Streptococcus</taxon>
    </lineage>
</organism>
<dbReference type="GO" id="GO:0004252">
    <property type="term" value="F:serine-type endopeptidase activity"/>
    <property type="evidence" value="ECO:0007669"/>
    <property type="project" value="UniProtKB-UniRule"/>
</dbReference>
<evidence type="ECO:0000256" key="5">
    <source>
        <dbReference type="ARBA" id="ARBA00022825"/>
    </source>
</evidence>
<dbReference type="Gene3D" id="2.60.40.1710">
    <property type="entry name" value="Subtilisin-like superfamily"/>
    <property type="match status" value="1"/>
</dbReference>
<dbReference type="InterPro" id="IPR000209">
    <property type="entry name" value="Peptidase_S8/S53_dom"/>
</dbReference>
<dbReference type="STRING" id="119224.AKK44_01745"/>
<sequence length="1219" mass="135741">MIKNGGCVVKNNHKRYKMLGVSLVAVSALLINGNNVVADETTDMPYIEKNSIKDDSSNQTVTIDTLDTSLAKENIITDKAVDEEVIQEMEEVSQNSEKVTTEKKTENYTKLPPAYKNIENTSATLLSVNDPSKVTHLQHLANKGLGNVIAVIDSGFDIEHSAFKLDKDIDKNKLYYSEATFRKLKQDKEIDYGQWINDKIIFVYDYINDTNIVGRTALEMTEDESILINHGTHVTGIVSANSQTTAENNLLVTGIAPNAQLMLMRVSTAIGDSKKTKDSSEVYAKAIKDAVSLGAKTITMSFGKTADSWIGLSPKVMEAIQLAKENGVALIAGVGNDGAFGMDYSNPLASNPDFGMISSPAISEDILTVTNYDSEKSISQMVTVEKAGQKQEFPIILSKSFDANQVYGFAFVDVPDDKQEFDNLAGKIALVQRPNSIRLDDLKPILEKLEGANASGVIIVNNQEYQSNILIPYTKIPVGFMGKIDGENLLKDTSATLSFNHIFKLVTNNGGLRMVPQSSWGLNAEGHIKPDIAAPGFEILSTLSDNSFGNLSGSSMSTPHVAGIVSLLQSHFANKYAHLNLSPAELTVLIKNVLMSSATALYSPEDKAYYSPRQQGAGAVNAEKAANANYYLTGEDGHAKINLKNVDDKFTFTVRIHNLDGKNHNLYYQTNLLTDQVINGKFALKPRSLYNSEWKAVTLVGDYTDLEITIDSSQFSQELTNQMKNGYFLDGFVRFSNNQNSKEEIMSIPFLGFKGDFANLPALEKSIYESIQSGSFYHKANNPENKFQLNYTDYLDEYNLSEYQTIKNKESKNNYTALLTEATPWFLSQDFKNGVELSSFAQEINKYIVLGTFAKQNDDKDESYNLVFDKNEKPYLVISPNGDQNRDKIIPQATFLRNVKDVKAIVLDAKGKVVWEQVAGTHYRKNYSLSKKETEGKYRIEQLVWEGKDNQNETVEDGLYTYRLLYTPVADDALEQHMDFSVIVSNKLPELPSFGNYNVDSGQLILEYKPSVDSLPIYRSFVAFAYEEGIGEAIEATDTDTRVSDEDELIFKISKYFYADENGMVIIPKEIPSEDGSGMITVDVNKLIVVVEDIAGNFNSIKLSELLKHNPSDSNAKRIDQSPKQELKPSEQDNQLSPTYKEDKKQSISSKPIFSNVLDYRTRETSASKYKRDRVLPQTADSKGSVQMTLGALFIAMGQWMGLKKKKKPRLKRVNLKCQ</sequence>
<dbReference type="GO" id="GO:0016020">
    <property type="term" value="C:membrane"/>
    <property type="evidence" value="ECO:0007669"/>
    <property type="project" value="InterPro"/>
</dbReference>
<dbReference type="PROSITE" id="PS51892">
    <property type="entry name" value="SUBTILASE"/>
    <property type="match status" value="1"/>
</dbReference>
<comment type="caution">
    <text evidence="12">The sequence shown here is derived from an EMBL/GenBank/DDBJ whole genome shotgun (WGS) entry which is preliminary data.</text>
</comment>
<dbReference type="PRINTS" id="PR00723">
    <property type="entry name" value="SUBTILISIN"/>
</dbReference>
<dbReference type="InterPro" id="IPR015500">
    <property type="entry name" value="Peptidase_S8_subtilisin-rel"/>
</dbReference>
<evidence type="ECO:0000256" key="2">
    <source>
        <dbReference type="ARBA" id="ARBA00022670"/>
    </source>
</evidence>
<dbReference type="CDD" id="cd07475">
    <property type="entry name" value="Peptidases_S8_C5a_Peptidase"/>
    <property type="match status" value="1"/>
</dbReference>
<dbReference type="PROSITE" id="PS00136">
    <property type="entry name" value="SUBTILASE_ASP"/>
    <property type="match status" value="1"/>
</dbReference>
<keyword evidence="5 7" id="KW-0720">Serine protease</keyword>
<feature type="signal peptide" evidence="9">
    <location>
        <begin position="1"/>
        <end position="38"/>
    </location>
</feature>
<evidence type="ECO:0000256" key="6">
    <source>
        <dbReference type="PIRSR" id="PIRSR615500-1"/>
    </source>
</evidence>
<dbReference type="PROSITE" id="PS00137">
    <property type="entry name" value="SUBTILASE_HIS"/>
    <property type="match status" value="1"/>
</dbReference>
<protein>
    <recommendedName>
        <fullName evidence="14">C5a peptidase</fullName>
    </recommendedName>
</protein>
<name>A0A0P6S328_9STRE</name>
<dbReference type="InterPro" id="IPR013783">
    <property type="entry name" value="Ig-like_fold"/>
</dbReference>
<dbReference type="Proteomes" id="UP000049578">
    <property type="component" value="Unassembled WGS sequence"/>
</dbReference>
<evidence type="ECO:0000256" key="8">
    <source>
        <dbReference type="SAM" id="MobiDB-lite"/>
    </source>
</evidence>
<dbReference type="Gene3D" id="3.50.30.30">
    <property type="match status" value="1"/>
</dbReference>
<dbReference type="Gene3D" id="3.40.50.200">
    <property type="entry name" value="Peptidase S8/S53 domain"/>
    <property type="match status" value="1"/>
</dbReference>
<evidence type="ECO:0000256" key="7">
    <source>
        <dbReference type="PROSITE-ProRule" id="PRU01240"/>
    </source>
</evidence>
<evidence type="ECO:0000256" key="9">
    <source>
        <dbReference type="SAM" id="SignalP"/>
    </source>
</evidence>
<evidence type="ECO:0000259" key="11">
    <source>
        <dbReference type="Pfam" id="PF06280"/>
    </source>
</evidence>